<dbReference type="Gene3D" id="3.30.70.120">
    <property type="match status" value="1"/>
</dbReference>
<feature type="domain" description="DUF2179" evidence="7">
    <location>
        <begin position="114"/>
        <end position="165"/>
    </location>
</feature>
<gene>
    <name evidence="9" type="ORF">IAD49_02475</name>
</gene>
<organism evidence="9 10">
    <name type="scientific">Candidatus Fimihabitans intestinipullorum</name>
    <dbReference type="NCBI Taxonomy" id="2840820"/>
    <lineage>
        <taxon>Bacteria</taxon>
        <taxon>Bacillati</taxon>
        <taxon>Mycoplasmatota</taxon>
        <taxon>Mycoplasmatota incertae sedis</taxon>
        <taxon>Candidatus Fimihabitans</taxon>
    </lineage>
</organism>
<keyword evidence="4 6" id="KW-1133">Transmembrane helix</keyword>
<evidence type="ECO:0000256" key="2">
    <source>
        <dbReference type="ARBA" id="ARBA00022475"/>
    </source>
</evidence>
<dbReference type="Pfam" id="PF18955">
    <property type="entry name" value="DUF5698"/>
    <property type="match status" value="1"/>
</dbReference>
<evidence type="ECO:0000313" key="10">
    <source>
        <dbReference type="Proteomes" id="UP000824087"/>
    </source>
</evidence>
<evidence type="ECO:0000313" key="9">
    <source>
        <dbReference type="EMBL" id="HIU22429.1"/>
    </source>
</evidence>
<dbReference type="InterPro" id="IPR019264">
    <property type="entry name" value="DUF2179"/>
</dbReference>
<keyword evidence="3 6" id="KW-0812">Transmembrane</keyword>
<dbReference type="Pfam" id="PF10035">
    <property type="entry name" value="DUF2179"/>
    <property type="match status" value="1"/>
</dbReference>
<keyword evidence="2" id="KW-1003">Cell membrane</keyword>
<reference evidence="9" key="1">
    <citation type="submission" date="2020-10" db="EMBL/GenBank/DDBJ databases">
        <authorList>
            <person name="Gilroy R."/>
        </authorList>
    </citation>
    <scope>NUCLEOTIDE SEQUENCE</scope>
    <source>
        <strain evidence="9">CHK197-8231</strain>
    </source>
</reference>
<evidence type="ECO:0000259" key="8">
    <source>
        <dbReference type="Pfam" id="PF18955"/>
    </source>
</evidence>
<evidence type="ECO:0000256" key="5">
    <source>
        <dbReference type="ARBA" id="ARBA00023136"/>
    </source>
</evidence>
<reference evidence="9" key="2">
    <citation type="journal article" date="2021" name="PeerJ">
        <title>Extensive microbial diversity within the chicken gut microbiome revealed by metagenomics and culture.</title>
        <authorList>
            <person name="Gilroy R."/>
            <person name="Ravi A."/>
            <person name="Getino M."/>
            <person name="Pursley I."/>
            <person name="Horton D.L."/>
            <person name="Alikhan N.F."/>
            <person name="Baker D."/>
            <person name="Gharbi K."/>
            <person name="Hall N."/>
            <person name="Watson M."/>
            <person name="Adriaenssens E.M."/>
            <person name="Foster-Nyarko E."/>
            <person name="Jarju S."/>
            <person name="Secka A."/>
            <person name="Antonio M."/>
            <person name="Oren A."/>
            <person name="Chaudhuri R.R."/>
            <person name="La Ragione R."/>
            <person name="Hildebrand F."/>
            <person name="Pallen M.J."/>
        </authorList>
    </citation>
    <scope>NUCLEOTIDE SEQUENCE</scope>
    <source>
        <strain evidence="9">CHK197-8231</strain>
    </source>
</reference>
<dbReference type="InterPro" id="IPR015867">
    <property type="entry name" value="N-reg_PII/ATP_PRibTrfase_C"/>
</dbReference>
<evidence type="ECO:0000256" key="4">
    <source>
        <dbReference type="ARBA" id="ARBA00022989"/>
    </source>
</evidence>
<proteinExistence type="predicted"/>
<dbReference type="AlphaFoldDB" id="A0A9D1HTV0"/>
<dbReference type="InterPro" id="IPR022930">
    <property type="entry name" value="UPF0316"/>
</dbReference>
<dbReference type="GO" id="GO:0005886">
    <property type="term" value="C:plasma membrane"/>
    <property type="evidence" value="ECO:0007669"/>
    <property type="project" value="UniProtKB-SubCell"/>
</dbReference>
<feature type="transmembrane region" description="Helical" evidence="6">
    <location>
        <begin position="34"/>
        <end position="50"/>
    </location>
</feature>
<accession>A0A9D1HTV0</accession>
<evidence type="ECO:0000259" key="7">
    <source>
        <dbReference type="Pfam" id="PF10035"/>
    </source>
</evidence>
<dbReference type="Proteomes" id="UP000824087">
    <property type="component" value="Unassembled WGS sequence"/>
</dbReference>
<dbReference type="EMBL" id="DVML01000013">
    <property type="protein sequence ID" value="HIU22429.1"/>
    <property type="molecule type" value="Genomic_DNA"/>
</dbReference>
<dbReference type="CDD" id="cd16381">
    <property type="entry name" value="YitT_C_like_1"/>
    <property type="match status" value="1"/>
</dbReference>
<dbReference type="PANTHER" id="PTHR40060">
    <property type="entry name" value="UPF0316 PROTEIN YEBE"/>
    <property type="match status" value="1"/>
</dbReference>
<evidence type="ECO:0000256" key="1">
    <source>
        <dbReference type="ARBA" id="ARBA00004651"/>
    </source>
</evidence>
<protein>
    <submittedName>
        <fullName evidence="9">DUF2179 domain-containing protein</fullName>
    </submittedName>
</protein>
<comment type="caution">
    <text evidence="9">The sequence shown here is derived from an EMBL/GenBank/DDBJ whole genome shotgun (WGS) entry which is preliminary data.</text>
</comment>
<evidence type="ECO:0000256" key="6">
    <source>
        <dbReference type="SAM" id="Phobius"/>
    </source>
</evidence>
<feature type="transmembrane region" description="Helical" evidence="6">
    <location>
        <begin position="62"/>
        <end position="82"/>
    </location>
</feature>
<name>A0A9D1HTV0_9BACT</name>
<feature type="domain" description="DUF5698" evidence="8">
    <location>
        <begin position="22"/>
        <end position="79"/>
    </location>
</feature>
<keyword evidence="5 6" id="KW-0472">Membrane</keyword>
<evidence type="ECO:0000256" key="3">
    <source>
        <dbReference type="ARBA" id="ARBA00022692"/>
    </source>
</evidence>
<feature type="transmembrane region" description="Helical" evidence="6">
    <location>
        <begin position="6"/>
        <end position="27"/>
    </location>
</feature>
<sequence length="171" mass="19615">MELFFLCMKIFIARIMDVSIGTLRIIYLGKGKSKTAFICGFCEVFIWFLVAKDALNSDSNSWWIVISYSLGYAVGTYIGSYLSEVFVKGNFGVQVITSRQNHRMIDTLRKAGYAVTVMEVQGKEEKQGKYLLLIEINKHSFEQLSRLIKSMDEKAFIIVNETKYIQNGYIK</sequence>
<dbReference type="PANTHER" id="PTHR40060:SF1">
    <property type="entry name" value="UPF0316 PROTEIN YEBE"/>
    <property type="match status" value="1"/>
</dbReference>
<comment type="subcellular location">
    <subcellularLocation>
        <location evidence="1">Cell membrane</location>
        <topology evidence="1">Multi-pass membrane protein</topology>
    </subcellularLocation>
</comment>
<dbReference type="InterPro" id="IPR044035">
    <property type="entry name" value="DUF5698"/>
</dbReference>